<name>A0A6N8G2M0_9CHRO</name>
<evidence type="ECO:0000313" key="2">
    <source>
        <dbReference type="Proteomes" id="UP000441797"/>
    </source>
</evidence>
<gene>
    <name evidence="1" type="ORF">BWI75_25820</name>
</gene>
<dbReference type="OrthoDB" id="426473at2"/>
<dbReference type="RefSeq" id="WP_105221011.1">
    <property type="nucleotide sequence ID" value="NZ_CAWNSU010000078.1"/>
</dbReference>
<accession>A0A6N8G2M0</accession>
<evidence type="ECO:0000313" key="1">
    <source>
        <dbReference type="EMBL" id="MUL39573.1"/>
    </source>
</evidence>
<dbReference type="EMBL" id="NAPY01000104">
    <property type="protein sequence ID" value="MUL39573.1"/>
    <property type="molecule type" value="Genomic_DNA"/>
</dbReference>
<protein>
    <submittedName>
        <fullName evidence="1">Uncharacterized protein</fullName>
    </submittedName>
</protein>
<organism evidence="1 2">
    <name type="scientific">Gloeocapsopsis dulcis AAB1 = 1H9</name>
    <dbReference type="NCBI Taxonomy" id="1433147"/>
    <lineage>
        <taxon>Bacteria</taxon>
        <taxon>Bacillati</taxon>
        <taxon>Cyanobacteriota</taxon>
        <taxon>Cyanophyceae</taxon>
        <taxon>Oscillatoriophycideae</taxon>
        <taxon>Chroococcales</taxon>
        <taxon>Chroococcaceae</taxon>
        <taxon>Gloeocapsopsis</taxon>
        <taxon>Gloeocapsopsis dulcis</taxon>
    </lineage>
</organism>
<proteinExistence type="predicted"/>
<comment type="caution">
    <text evidence="1">The sequence shown here is derived from an EMBL/GenBank/DDBJ whole genome shotgun (WGS) entry which is preliminary data.</text>
</comment>
<dbReference type="Proteomes" id="UP000441797">
    <property type="component" value="Unassembled WGS sequence"/>
</dbReference>
<dbReference type="AlphaFoldDB" id="A0A6N8G2M0"/>
<sequence>MNSSKIIRINQPIKKPVEKPHLPDWQAAQATEVEIEIDKLEFEQPHSISEVKLESLAQSYPEDSVYGSGWIITELCEEFSK</sequence>
<keyword evidence="2" id="KW-1185">Reference proteome</keyword>
<reference evidence="1 2" key="1">
    <citation type="journal article" date="2019" name="Front. Microbiol.">
        <title>Genomic Features for Desiccation Tolerance and Sugar Biosynthesis in the Extremophile Gloeocapsopsis sp. UTEX B3054.</title>
        <authorList>
            <person name="Urrejola C."/>
            <person name="Alcorta J."/>
            <person name="Salas L."/>
            <person name="Vasquez M."/>
            <person name="Polz M.F."/>
            <person name="Vicuna R."/>
            <person name="Diez B."/>
        </authorList>
    </citation>
    <scope>NUCLEOTIDE SEQUENCE [LARGE SCALE GENOMIC DNA]</scope>
    <source>
        <strain evidence="1 2">1H9</strain>
    </source>
</reference>